<keyword evidence="4" id="KW-0125">Carotenoid biosynthesis</keyword>
<reference evidence="8 9" key="1">
    <citation type="submission" date="2019-03" db="EMBL/GenBank/DDBJ databases">
        <title>Genomics of glacier-inhabiting Cryobacterium strains.</title>
        <authorList>
            <person name="Liu Q."/>
            <person name="Xin Y.-H."/>
        </authorList>
    </citation>
    <scope>NUCLEOTIDE SEQUENCE [LARGE SCALE GENOMIC DNA]</scope>
    <source>
        <strain evidence="8 9">CGMCC 1.4292</strain>
    </source>
</reference>
<evidence type="ECO:0000313" key="8">
    <source>
        <dbReference type="EMBL" id="TFD81776.1"/>
    </source>
</evidence>
<keyword evidence="3" id="KW-0812">Transmembrane</keyword>
<proteinExistence type="predicted"/>
<name>A0A4Y8KXP0_9MICO</name>
<evidence type="ECO:0000313" key="9">
    <source>
        <dbReference type="Proteomes" id="UP000298218"/>
    </source>
</evidence>
<dbReference type="AlphaFoldDB" id="A0A4Y8KXP0"/>
<dbReference type="InterPro" id="IPR017825">
    <property type="entry name" value="Lycopene_cyclase_dom"/>
</dbReference>
<dbReference type="OrthoDB" id="4411839at2"/>
<dbReference type="GO" id="GO:0016872">
    <property type="term" value="F:intramolecular lyase activity"/>
    <property type="evidence" value="ECO:0007669"/>
    <property type="project" value="InterPro"/>
</dbReference>
<gene>
    <name evidence="8" type="ORF">E3T53_01930</name>
</gene>
<dbReference type="GO" id="GO:0016117">
    <property type="term" value="P:carotenoid biosynthetic process"/>
    <property type="evidence" value="ECO:0007669"/>
    <property type="project" value="UniProtKB-KW"/>
</dbReference>
<dbReference type="NCBIfam" id="TIGR03462">
    <property type="entry name" value="CarR_dom_SF"/>
    <property type="match status" value="1"/>
</dbReference>
<sequence>MTYAWLSLIFLVVAAVVLLAALGSWRASRRTLLVRWRLPIVAAGVVVMILTAVFDNVMIQSGLMAYASGTTSGLLVGVAPVEDFAYPLAGLILLPSLWLLFGRRGADER</sequence>
<dbReference type="GO" id="GO:0016020">
    <property type="term" value="C:membrane"/>
    <property type="evidence" value="ECO:0007669"/>
    <property type="project" value="UniProtKB-SubCell"/>
</dbReference>
<keyword evidence="5" id="KW-1133">Transmembrane helix</keyword>
<keyword evidence="9" id="KW-1185">Reference proteome</keyword>
<dbReference type="RefSeq" id="WP_134172582.1">
    <property type="nucleotide sequence ID" value="NZ_SODI01000001.1"/>
</dbReference>
<evidence type="ECO:0000256" key="7">
    <source>
        <dbReference type="ARBA" id="ARBA00023235"/>
    </source>
</evidence>
<comment type="subcellular location">
    <subcellularLocation>
        <location evidence="1">Membrane</location>
        <topology evidence="1">Multi-pass membrane protein</topology>
    </subcellularLocation>
</comment>
<keyword evidence="6" id="KW-0472">Membrane</keyword>
<organism evidence="8 9">
    <name type="scientific">Cryobacterium psychrophilum</name>
    <dbReference type="NCBI Taxonomy" id="41988"/>
    <lineage>
        <taxon>Bacteria</taxon>
        <taxon>Bacillati</taxon>
        <taxon>Actinomycetota</taxon>
        <taxon>Actinomycetes</taxon>
        <taxon>Micrococcales</taxon>
        <taxon>Microbacteriaceae</taxon>
        <taxon>Cryobacterium</taxon>
    </lineage>
</organism>
<comment type="pathway">
    <text evidence="2">Carotenoid biosynthesis.</text>
</comment>
<evidence type="ECO:0000256" key="5">
    <source>
        <dbReference type="ARBA" id="ARBA00022989"/>
    </source>
</evidence>
<comment type="caution">
    <text evidence="8">The sequence shown here is derived from an EMBL/GenBank/DDBJ whole genome shotgun (WGS) entry which is preliminary data.</text>
</comment>
<evidence type="ECO:0000256" key="6">
    <source>
        <dbReference type="ARBA" id="ARBA00023136"/>
    </source>
</evidence>
<dbReference type="EMBL" id="SOHQ01000007">
    <property type="protein sequence ID" value="TFD81776.1"/>
    <property type="molecule type" value="Genomic_DNA"/>
</dbReference>
<accession>A0A4Y8KXP0</accession>
<dbReference type="Proteomes" id="UP000298218">
    <property type="component" value="Unassembled WGS sequence"/>
</dbReference>
<protein>
    <submittedName>
        <fullName evidence="8">Lycopene cyclase domain-containing protein</fullName>
    </submittedName>
</protein>
<keyword evidence="7" id="KW-0413">Isomerase</keyword>
<evidence type="ECO:0000256" key="1">
    <source>
        <dbReference type="ARBA" id="ARBA00004141"/>
    </source>
</evidence>
<evidence type="ECO:0000256" key="2">
    <source>
        <dbReference type="ARBA" id="ARBA00004829"/>
    </source>
</evidence>
<evidence type="ECO:0000256" key="3">
    <source>
        <dbReference type="ARBA" id="ARBA00022692"/>
    </source>
</evidence>
<dbReference type="GO" id="GO:0045436">
    <property type="term" value="F:lycopene beta cyclase activity"/>
    <property type="evidence" value="ECO:0007669"/>
    <property type="project" value="UniProtKB-ARBA"/>
</dbReference>
<evidence type="ECO:0000256" key="4">
    <source>
        <dbReference type="ARBA" id="ARBA00022746"/>
    </source>
</evidence>